<gene>
    <name evidence="1" type="ORF">GSPATT00027899001</name>
</gene>
<dbReference type="GeneID" id="5010048"/>
<proteinExistence type="predicted"/>
<dbReference type="AlphaFoldDB" id="A0BE99"/>
<reference evidence="1 2" key="1">
    <citation type="journal article" date="2006" name="Nature">
        <title>Global trends of whole-genome duplications revealed by the ciliate Paramecium tetraurelia.</title>
        <authorList>
            <consortium name="Genoscope"/>
            <person name="Aury J.-M."/>
            <person name="Jaillon O."/>
            <person name="Duret L."/>
            <person name="Noel B."/>
            <person name="Jubin C."/>
            <person name="Porcel B.M."/>
            <person name="Segurens B."/>
            <person name="Daubin V."/>
            <person name="Anthouard V."/>
            <person name="Aiach N."/>
            <person name="Arnaiz O."/>
            <person name="Billaut A."/>
            <person name="Beisson J."/>
            <person name="Blanc I."/>
            <person name="Bouhouche K."/>
            <person name="Camara F."/>
            <person name="Duharcourt S."/>
            <person name="Guigo R."/>
            <person name="Gogendeau D."/>
            <person name="Katinka M."/>
            <person name="Keller A.-M."/>
            <person name="Kissmehl R."/>
            <person name="Klotz C."/>
            <person name="Koll F."/>
            <person name="Le Moue A."/>
            <person name="Lepere C."/>
            <person name="Malinsky S."/>
            <person name="Nowacki M."/>
            <person name="Nowak J.K."/>
            <person name="Plattner H."/>
            <person name="Poulain J."/>
            <person name="Ruiz F."/>
            <person name="Serrano V."/>
            <person name="Zagulski M."/>
            <person name="Dessen P."/>
            <person name="Betermier M."/>
            <person name="Weissenbach J."/>
            <person name="Scarpelli C."/>
            <person name="Schachter V."/>
            <person name="Sperling L."/>
            <person name="Meyer E."/>
            <person name="Cohen J."/>
            <person name="Wincker P."/>
        </authorList>
    </citation>
    <scope>NUCLEOTIDE SEQUENCE [LARGE SCALE GENOMIC DNA]</scope>
    <source>
        <strain evidence="1 2">Stock d4-2</strain>
    </source>
</reference>
<sequence length="64" mass="7608">MKKDLELLIKYIQKCQIRSIMKNDSAYSFKWLSSICLKNRQRNFSQGLSQKVDIQQKLLVNCIK</sequence>
<organism evidence="1 2">
    <name type="scientific">Paramecium tetraurelia</name>
    <dbReference type="NCBI Taxonomy" id="5888"/>
    <lineage>
        <taxon>Eukaryota</taxon>
        <taxon>Sar</taxon>
        <taxon>Alveolata</taxon>
        <taxon>Ciliophora</taxon>
        <taxon>Intramacronucleata</taxon>
        <taxon>Oligohymenophorea</taxon>
        <taxon>Peniculida</taxon>
        <taxon>Parameciidae</taxon>
        <taxon>Paramecium</taxon>
    </lineage>
</organism>
<dbReference type="KEGG" id="ptm:GSPATT00027899001"/>
<evidence type="ECO:0000313" key="1">
    <source>
        <dbReference type="EMBL" id="CAK56866.1"/>
    </source>
</evidence>
<protein>
    <submittedName>
        <fullName evidence="1">Uncharacterized protein</fullName>
    </submittedName>
</protein>
<name>A0BE99_PARTE</name>
<dbReference type="HOGENOM" id="CLU_2872443_0_0_1"/>
<accession>A0BE99</accession>
<dbReference type="EMBL" id="CT867988">
    <property type="protein sequence ID" value="CAK56866.1"/>
    <property type="molecule type" value="Genomic_DNA"/>
</dbReference>
<dbReference type="RefSeq" id="XP_001424264.1">
    <property type="nucleotide sequence ID" value="XM_001424227.1"/>
</dbReference>
<evidence type="ECO:0000313" key="2">
    <source>
        <dbReference type="Proteomes" id="UP000000600"/>
    </source>
</evidence>
<dbReference type="InParanoid" id="A0BE99"/>
<dbReference type="Proteomes" id="UP000000600">
    <property type="component" value="Unassembled WGS sequence"/>
</dbReference>
<keyword evidence="2" id="KW-1185">Reference proteome</keyword>